<evidence type="ECO:0000256" key="6">
    <source>
        <dbReference type="ARBA" id="ARBA00023136"/>
    </source>
</evidence>
<evidence type="ECO:0000256" key="2">
    <source>
        <dbReference type="ARBA" id="ARBA00022448"/>
    </source>
</evidence>
<dbReference type="SUPFAM" id="SSF56935">
    <property type="entry name" value="Porins"/>
    <property type="match status" value="1"/>
</dbReference>
<dbReference type="PANTHER" id="PTHR40980:SF3">
    <property type="entry name" value="TONB-DEPENDENT RECEPTOR-LIKE BETA-BARREL DOMAIN-CONTAINING PROTEIN"/>
    <property type="match status" value="1"/>
</dbReference>
<comment type="subcellular location">
    <subcellularLocation>
        <location evidence="1 8">Cell outer membrane</location>
        <topology evidence="1 8">Multi-pass membrane protein</topology>
    </subcellularLocation>
</comment>
<feature type="domain" description="TonB-dependent receptor-like beta-barrel" evidence="11">
    <location>
        <begin position="433"/>
        <end position="905"/>
    </location>
</feature>
<reference evidence="13 14" key="1">
    <citation type="submission" date="2024-09" db="EMBL/GenBank/DDBJ databases">
        <authorList>
            <person name="Sun Q."/>
            <person name="Mori K."/>
        </authorList>
    </citation>
    <scope>NUCLEOTIDE SEQUENCE [LARGE SCALE GENOMIC DNA]</scope>
    <source>
        <strain evidence="13 14">KCTC 23315</strain>
    </source>
</reference>
<evidence type="ECO:0000256" key="10">
    <source>
        <dbReference type="SAM" id="SignalP"/>
    </source>
</evidence>
<evidence type="ECO:0000256" key="8">
    <source>
        <dbReference type="PROSITE-ProRule" id="PRU01360"/>
    </source>
</evidence>
<evidence type="ECO:0000256" key="1">
    <source>
        <dbReference type="ARBA" id="ARBA00004571"/>
    </source>
</evidence>
<evidence type="ECO:0000256" key="7">
    <source>
        <dbReference type="ARBA" id="ARBA00023237"/>
    </source>
</evidence>
<keyword evidence="10" id="KW-0732">Signal</keyword>
<comment type="caution">
    <text evidence="13">The sequence shown here is derived from an EMBL/GenBank/DDBJ whole genome shotgun (WGS) entry which is preliminary data.</text>
</comment>
<dbReference type="Pfam" id="PF07715">
    <property type="entry name" value="Plug"/>
    <property type="match status" value="1"/>
</dbReference>
<keyword evidence="4 8" id="KW-0812">Transmembrane</keyword>
<keyword evidence="6 8" id="KW-0472">Membrane</keyword>
<dbReference type="InterPro" id="IPR000531">
    <property type="entry name" value="Beta-barrel_TonB"/>
</dbReference>
<keyword evidence="2 8" id="KW-0813">Transport</keyword>
<evidence type="ECO:0000259" key="11">
    <source>
        <dbReference type="Pfam" id="PF00593"/>
    </source>
</evidence>
<keyword evidence="13" id="KW-0675">Receptor</keyword>
<evidence type="ECO:0000256" key="5">
    <source>
        <dbReference type="ARBA" id="ARBA00023077"/>
    </source>
</evidence>
<comment type="similarity">
    <text evidence="8 9">Belongs to the TonB-dependent receptor family.</text>
</comment>
<feature type="signal peptide" evidence="10">
    <location>
        <begin position="1"/>
        <end position="27"/>
    </location>
</feature>
<dbReference type="InterPro" id="IPR037066">
    <property type="entry name" value="Plug_dom_sf"/>
</dbReference>
<dbReference type="Gene3D" id="2.170.130.10">
    <property type="entry name" value="TonB-dependent receptor, plug domain"/>
    <property type="match status" value="1"/>
</dbReference>
<organism evidence="13 14">
    <name type="scientific">Rheinheimera tilapiae</name>
    <dbReference type="NCBI Taxonomy" id="875043"/>
    <lineage>
        <taxon>Bacteria</taxon>
        <taxon>Pseudomonadati</taxon>
        <taxon>Pseudomonadota</taxon>
        <taxon>Gammaproteobacteria</taxon>
        <taxon>Chromatiales</taxon>
        <taxon>Chromatiaceae</taxon>
        <taxon>Rheinheimera</taxon>
    </lineage>
</organism>
<dbReference type="Proteomes" id="UP001589813">
    <property type="component" value="Unassembled WGS sequence"/>
</dbReference>
<evidence type="ECO:0000256" key="9">
    <source>
        <dbReference type="RuleBase" id="RU003357"/>
    </source>
</evidence>
<evidence type="ECO:0000256" key="3">
    <source>
        <dbReference type="ARBA" id="ARBA00022452"/>
    </source>
</evidence>
<dbReference type="InterPro" id="IPR010104">
    <property type="entry name" value="TonB_rcpt_bac"/>
</dbReference>
<feature type="chain" id="PRO_5046358516" evidence="10">
    <location>
        <begin position="28"/>
        <end position="938"/>
    </location>
</feature>
<dbReference type="Pfam" id="PF00593">
    <property type="entry name" value="TonB_dep_Rec_b-barrel"/>
    <property type="match status" value="1"/>
</dbReference>
<dbReference type="PROSITE" id="PS52016">
    <property type="entry name" value="TONB_DEPENDENT_REC_3"/>
    <property type="match status" value="1"/>
</dbReference>
<dbReference type="InterPro" id="IPR036942">
    <property type="entry name" value="Beta-barrel_TonB_sf"/>
</dbReference>
<evidence type="ECO:0000313" key="13">
    <source>
        <dbReference type="EMBL" id="MFC0047461.1"/>
    </source>
</evidence>
<protein>
    <submittedName>
        <fullName evidence="13">TonB-dependent receptor</fullName>
    </submittedName>
</protein>
<accession>A0ABV6B9B9</accession>
<dbReference type="EMBL" id="JBHLXP010000001">
    <property type="protein sequence ID" value="MFC0047461.1"/>
    <property type="molecule type" value="Genomic_DNA"/>
</dbReference>
<proteinExistence type="inferred from homology"/>
<sequence>MSQGKFRYHKLAQLVMLAVLAPQQAFAADADSDKQKQKKADTEQVEKIQVTGIRSSIKEALFLKQNAVAVIDVVVAEDIGKFPDENLAEALQRVPGITITRNGGEGQKVIVRGMGDGYNVTTVNGRRVASENSGRDFNYDTIASELVNSIAVYKSPEARLQEGGIGAVVDIQTRKPLDLEGFTLTGSAKGVYESRTGDTQPHASFLVGDLFEDGKLGVIFTGAYSERTIRNDTYSAAGFYDEQEGVTEATLPIDKNNDGKIDQANELFPSKIPAYMYYANAQDVRERMGGTLSLQYQPNDWIDLSLDTIYSRYTTNGNRYQIGFVNYDESWTPGTPIFNNATFGSDGRVLSVTQTANPMVELLNLSTPRKTDTWQVGANAKFQISDALSVTADVSSSEAKDQNNGDNRFIVARGFVDSIKIDYSKDNKLPDVTIAPALNADQTYGAHYSYNSGTGVTDQVDEAKLIGQYKIDDSVLTQVDFGVTYGKQSKGRSEYSSKNASQFSRGGFYLARDKYTFDASSVFKQGDFELFRIPKSVFVAPNFDNFLEGENSIQPNPWPSFDYDKLLAFYRSISAEAADKSIVASLNQAGAFEVSEAVTAAFIQANFEDTLFGLPYSLNLGLRQSKTDVTSEGYSYDFSKLQLDSAGLPTNNDWRTVKRISYEGSYNKLLPSMNFKLSLQDDLQLRVSAAEVMSRPSLDQLKPWAAPNFSTKVNGLPQLDVRFPGLAPELAKQYDVTLEWYLADSSQLALGYFVKDIDAFIETKKGKINFGGIDYWGTYASSGQYGAKINGLEAAWQQSLEQWLPSPFDGFGIQLNYTYVDSKFDDPKLKDLSYTGMSKDSYNAVVYYEKYGVQARLAYNWRSKFLSYPGDWGGDSWTAAYGQLDASASYDINEHLTVYSEVSNLTNERYWGYVKQPDQVNWLERFGTQVAVGVRGNF</sequence>
<dbReference type="InterPro" id="IPR039426">
    <property type="entry name" value="TonB-dep_rcpt-like"/>
</dbReference>
<dbReference type="InterPro" id="IPR012910">
    <property type="entry name" value="Plug_dom"/>
</dbReference>
<name>A0ABV6B9B9_9GAMM</name>
<dbReference type="CDD" id="cd01347">
    <property type="entry name" value="ligand_gated_channel"/>
    <property type="match status" value="1"/>
</dbReference>
<evidence type="ECO:0000259" key="12">
    <source>
        <dbReference type="Pfam" id="PF07715"/>
    </source>
</evidence>
<dbReference type="PANTHER" id="PTHR40980">
    <property type="entry name" value="PLUG DOMAIN-CONTAINING PROTEIN"/>
    <property type="match status" value="1"/>
</dbReference>
<dbReference type="NCBIfam" id="TIGR01782">
    <property type="entry name" value="TonB-Xanth-Caul"/>
    <property type="match status" value="1"/>
</dbReference>
<evidence type="ECO:0000256" key="4">
    <source>
        <dbReference type="ARBA" id="ARBA00022692"/>
    </source>
</evidence>
<dbReference type="RefSeq" id="WP_377240773.1">
    <property type="nucleotide sequence ID" value="NZ_JBHLXP010000001.1"/>
</dbReference>
<feature type="domain" description="TonB-dependent receptor plug" evidence="12">
    <location>
        <begin position="65"/>
        <end position="168"/>
    </location>
</feature>
<keyword evidence="3 8" id="KW-1134">Transmembrane beta strand</keyword>
<keyword evidence="7 8" id="KW-0998">Cell outer membrane</keyword>
<dbReference type="Gene3D" id="2.40.170.20">
    <property type="entry name" value="TonB-dependent receptor, beta-barrel domain"/>
    <property type="match status" value="1"/>
</dbReference>
<gene>
    <name evidence="13" type="ORF">ACFFJP_04035</name>
</gene>
<keyword evidence="14" id="KW-1185">Reference proteome</keyword>
<evidence type="ECO:0000313" key="14">
    <source>
        <dbReference type="Proteomes" id="UP001589813"/>
    </source>
</evidence>
<keyword evidence="5 9" id="KW-0798">TonB box</keyword>